<gene>
    <name evidence="4" type="ORF">GCM10022271_09940</name>
</gene>
<keyword evidence="5" id="KW-1185">Reference proteome</keyword>
<dbReference type="Pfam" id="PF03544">
    <property type="entry name" value="TonB_C"/>
    <property type="match status" value="1"/>
</dbReference>
<feature type="compositionally biased region" description="Acidic residues" evidence="1">
    <location>
        <begin position="104"/>
        <end position="117"/>
    </location>
</feature>
<keyword evidence="2" id="KW-0812">Transmembrane</keyword>
<dbReference type="EMBL" id="BAABBI010000001">
    <property type="protein sequence ID" value="GAA3779702.1"/>
    <property type="molecule type" value="Genomic_DNA"/>
</dbReference>
<proteinExistence type="predicted"/>
<evidence type="ECO:0000259" key="3">
    <source>
        <dbReference type="Pfam" id="PF03544"/>
    </source>
</evidence>
<protein>
    <recommendedName>
        <fullName evidence="3">TonB C-terminal domain-containing protein</fullName>
    </recommendedName>
</protein>
<organism evidence="4 5">
    <name type="scientific">Corallibacter vietnamensis</name>
    <dbReference type="NCBI Taxonomy" id="904130"/>
    <lineage>
        <taxon>Bacteria</taxon>
        <taxon>Pseudomonadati</taxon>
        <taxon>Bacteroidota</taxon>
        <taxon>Flavobacteriia</taxon>
        <taxon>Flavobacteriales</taxon>
        <taxon>Flavobacteriaceae</taxon>
        <taxon>Corallibacter</taxon>
    </lineage>
</organism>
<sequence length="263" mass="30367">MNSIKKNHELIRQNESRTKKPQKHDANLQKNSTLYFQIGLILSLFVTYGLFQMTFKTKTYAAEVIHDLPQEDLYVYNETYAVYEEQPEKQQETKRSYDPYLEPDVVDNDDDSQEESEIFPQTTSDEPVLDPGSVTVYEPPVDLPPMNVMLVEQVPIFPGCEYATSNEERRECLSQKMSKFVQKKFNTDLAQDLGLSGIQRINVLFKIDKNGHVVDIKSRAPHPQLEKEANKVIEKLPQMTPGKHGEKNVEVLYALPIRFDVRN</sequence>
<dbReference type="RefSeq" id="WP_344727811.1">
    <property type="nucleotide sequence ID" value="NZ_BAABBI010000001.1"/>
</dbReference>
<keyword evidence="2" id="KW-1133">Transmembrane helix</keyword>
<evidence type="ECO:0000256" key="2">
    <source>
        <dbReference type="SAM" id="Phobius"/>
    </source>
</evidence>
<dbReference type="Proteomes" id="UP001501456">
    <property type="component" value="Unassembled WGS sequence"/>
</dbReference>
<feature type="region of interest" description="Disordered" evidence="1">
    <location>
        <begin position="85"/>
        <end position="132"/>
    </location>
</feature>
<feature type="region of interest" description="Disordered" evidence="1">
    <location>
        <begin position="1"/>
        <end position="26"/>
    </location>
</feature>
<keyword evidence="2" id="KW-0472">Membrane</keyword>
<evidence type="ECO:0000256" key="1">
    <source>
        <dbReference type="SAM" id="MobiDB-lite"/>
    </source>
</evidence>
<feature type="transmembrane region" description="Helical" evidence="2">
    <location>
        <begin position="34"/>
        <end position="51"/>
    </location>
</feature>
<feature type="compositionally biased region" description="Basic and acidic residues" evidence="1">
    <location>
        <begin position="86"/>
        <end position="97"/>
    </location>
</feature>
<evidence type="ECO:0000313" key="4">
    <source>
        <dbReference type="EMBL" id="GAA3779702.1"/>
    </source>
</evidence>
<accession>A0ABP7H1R9</accession>
<comment type="caution">
    <text evidence="4">The sequence shown here is derived from an EMBL/GenBank/DDBJ whole genome shotgun (WGS) entry which is preliminary data.</text>
</comment>
<name>A0ABP7H1R9_9FLAO</name>
<dbReference type="InterPro" id="IPR037682">
    <property type="entry name" value="TonB_C"/>
</dbReference>
<dbReference type="SUPFAM" id="SSF74653">
    <property type="entry name" value="TolA/TonB C-terminal domain"/>
    <property type="match status" value="1"/>
</dbReference>
<evidence type="ECO:0000313" key="5">
    <source>
        <dbReference type="Proteomes" id="UP001501456"/>
    </source>
</evidence>
<dbReference type="Gene3D" id="3.30.1150.10">
    <property type="match status" value="1"/>
</dbReference>
<reference evidence="5" key="1">
    <citation type="journal article" date="2019" name="Int. J. Syst. Evol. Microbiol.">
        <title>The Global Catalogue of Microorganisms (GCM) 10K type strain sequencing project: providing services to taxonomists for standard genome sequencing and annotation.</title>
        <authorList>
            <consortium name="The Broad Institute Genomics Platform"/>
            <consortium name="The Broad Institute Genome Sequencing Center for Infectious Disease"/>
            <person name="Wu L."/>
            <person name="Ma J."/>
        </authorList>
    </citation>
    <scope>NUCLEOTIDE SEQUENCE [LARGE SCALE GENOMIC DNA]</scope>
    <source>
        <strain evidence="5">JCM 17525</strain>
    </source>
</reference>
<feature type="domain" description="TonB C-terminal" evidence="3">
    <location>
        <begin position="200"/>
        <end position="260"/>
    </location>
</feature>